<feature type="region of interest" description="Disordered" evidence="1">
    <location>
        <begin position="269"/>
        <end position="301"/>
    </location>
</feature>
<feature type="compositionally biased region" description="Low complexity" evidence="1">
    <location>
        <begin position="551"/>
        <end position="585"/>
    </location>
</feature>
<name>A0A3N4JV00_9PEZI</name>
<feature type="compositionally biased region" description="Low complexity" evidence="1">
    <location>
        <begin position="593"/>
        <end position="612"/>
    </location>
</feature>
<feature type="compositionally biased region" description="Basic and acidic residues" evidence="1">
    <location>
        <begin position="648"/>
        <end position="661"/>
    </location>
</feature>
<feature type="compositionally biased region" description="Polar residues" evidence="1">
    <location>
        <begin position="285"/>
        <end position="301"/>
    </location>
</feature>
<keyword evidence="3" id="KW-1185">Reference proteome</keyword>
<dbReference type="OrthoDB" id="5388996at2759"/>
<gene>
    <name evidence="2" type="ORF">L873DRAFT_1788624</name>
</gene>
<dbReference type="EMBL" id="ML120376">
    <property type="protein sequence ID" value="RPB01018.1"/>
    <property type="molecule type" value="Genomic_DNA"/>
</dbReference>
<feature type="region of interest" description="Disordered" evidence="1">
    <location>
        <begin position="533"/>
        <end position="612"/>
    </location>
</feature>
<feature type="compositionally biased region" description="Basic residues" evidence="1">
    <location>
        <begin position="662"/>
        <end position="676"/>
    </location>
</feature>
<reference evidence="2 3" key="1">
    <citation type="journal article" date="2018" name="Nat. Ecol. Evol.">
        <title>Pezizomycetes genomes reveal the molecular basis of ectomycorrhizal truffle lifestyle.</title>
        <authorList>
            <person name="Murat C."/>
            <person name="Payen T."/>
            <person name="Noel B."/>
            <person name="Kuo A."/>
            <person name="Morin E."/>
            <person name="Chen J."/>
            <person name="Kohler A."/>
            <person name="Krizsan K."/>
            <person name="Balestrini R."/>
            <person name="Da Silva C."/>
            <person name="Montanini B."/>
            <person name="Hainaut M."/>
            <person name="Levati E."/>
            <person name="Barry K.W."/>
            <person name="Belfiori B."/>
            <person name="Cichocki N."/>
            <person name="Clum A."/>
            <person name="Dockter R.B."/>
            <person name="Fauchery L."/>
            <person name="Guy J."/>
            <person name="Iotti M."/>
            <person name="Le Tacon F."/>
            <person name="Lindquist E.A."/>
            <person name="Lipzen A."/>
            <person name="Malagnac F."/>
            <person name="Mello A."/>
            <person name="Molinier V."/>
            <person name="Miyauchi S."/>
            <person name="Poulain J."/>
            <person name="Riccioni C."/>
            <person name="Rubini A."/>
            <person name="Sitrit Y."/>
            <person name="Splivallo R."/>
            <person name="Traeger S."/>
            <person name="Wang M."/>
            <person name="Zifcakova L."/>
            <person name="Wipf D."/>
            <person name="Zambonelli A."/>
            <person name="Paolocci F."/>
            <person name="Nowrousian M."/>
            <person name="Ottonello S."/>
            <person name="Baldrian P."/>
            <person name="Spatafora J.W."/>
            <person name="Henrissat B."/>
            <person name="Nagy L.G."/>
            <person name="Aury J.M."/>
            <person name="Wincker P."/>
            <person name="Grigoriev I.V."/>
            <person name="Bonfante P."/>
            <person name="Martin F.M."/>
        </authorList>
    </citation>
    <scope>NUCLEOTIDE SEQUENCE [LARGE SCALE GENOMIC DNA]</scope>
    <source>
        <strain evidence="2 3">120613-1</strain>
    </source>
</reference>
<dbReference type="Proteomes" id="UP000276215">
    <property type="component" value="Unassembled WGS sequence"/>
</dbReference>
<accession>A0A3N4JV00</accession>
<proteinExistence type="predicted"/>
<feature type="region of interest" description="Disordered" evidence="1">
    <location>
        <begin position="458"/>
        <end position="494"/>
    </location>
</feature>
<feature type="compositionally biased region" description="Polar residues" evidence="1">
    <location>
        <begin position="638"/>
        <end position="647"/>
    </location>
</feature>
<sequence length="702" mass="75926">MIRGGNANSMNSSRKNVDDEWTTIPVKPKLLVSFPKNPTEPTLHMLVLESYFIRGTNRWIWHCYLDDEGLSPNPRNGERKARIKKAFVKSGNFFAERGIVLHSLNISTPRIVELFFGSEEDLWKADALVGEYSTAMTGVDDHIRRKEYIGKMVCHGVYFLEQFAGEFVGRWDLKEERLRELEELNPVFDSHGKRVLYRIRLVHYMSSRTSNEQLMRTGATWAVTFSDFRVAECFIDGLAEFNFFWDPCSGGLKWYQDCPSRLFQNNSFRRSPGSSNGGGSVSGALESSNATTTETADGTNKSIENQLEGLRLTENPELAKSTLNTGVSTIEQKKHESQIPASILQQTKSTADIEATSTTTATTDGAKQIVAIKTTDVQILTAAATSSSGGGSVEQAILVVGKSEVQAPTNTTAAQATSAGTVRVNTTNQQKPLPFHYFAETTTTSTPAKPAATNIKNGWKAKHNSQPPGDNGNQLQPPLPLGGALLPPPPPAYRKPPTIVFSGILPDNLNKFPPLGSSAEDMKASLTDNVKCQYPFDPKRHGAKVTPPAKAPTGGSNGNNGNTTAAPAAALAGQTNTATTAVSTTKQPHRPYRQSNLRQSNSNNKPSDNTSTAVAIATTSTTTATATTGVSVGKGEVTTTSVETSQLKPEKVLTEEEEKLRQAKLKKRRDKKKAGKKAAALRAATGNAGGGNEVKVEKKQVA</sequence>
<feature type="compositionally biased region" description="Low complexity" evidence="1">
    <location>
        <begin position="677"/>
        <end position="686"/>
    </location>
</feature>
<evidence type="ECO:0000256" key="1">
    <source>
        <dbReference type="SAM" id="MobiDB-lite"/>
    </source>
</evidence>
<evidence type="ECO:0000313" key="3">
    <source>
        <dbReference type="Proteomes" id="UP000276215"/>
    </source>
</evidence>
<feature type="compositionally biased region" description="Polar residues" evidence="1">
    <location>
        <begin position="464"/>
        <end position="473"/>
    </location>
</feature>
<dbReference type="AlphaFoldDB" id="A0A3N4JV00"/>
<organism evidence="2 3">
    <name type="scientific">Choiromyces venosus 120613-1</name>
    <dbReference type="NCBI Taxonomy" id="1336337"/>
    <lineage>
        <taxon>Eukaryota</taxon>
        <taxon>Fungi</taxon>
        <taxon>Dikarya</taxon>
        <taxon>Ascomycota</taxon>
        <taxon>Pezizomycotina</taxon>
        <taxon>Pezizomycetes</taxon>
        <taxon>Pezizales</taxon>
        <taxon>Tuberaceae</taxon>
        <taxon>Choiromyces</taxon>
    </lineage>
</organism>
<evidence type="ECO:0000313" key="2">
    <source>
        <dbReference type="EMBL" id="RPB01018.1"/>
    </source>
</evidence>
<protein>
    <submittedName>
        <fullName evidence="2">Uncharacterized protein</fullName>
    </submittedName>
</protein>
<feature type="region of interest" description="Disordered" evidence="1">
    <location>
        <begin position="638"/>
        <end position="702"/>
    </location>
</feature>